<dbReference type="AlphaFoldDB" id="A0A3N4J891"/>
<gene>
    <name evidence="2" type="ORF">L873DRAFT_1719597</name>
</gene>
<proteinExistence type="predicted"/>
<feature type="non-terminal residue" evidence="2">
    <location>
        <position position="1"/>
    </location>
</feature>
<accession>A0A3N4J891</accession>
<feature type="chain" id="PRO_5018202844" description="DDE Tnp4 domain-containing protein" evidence="1">
    <location>
        <begin position="24"/>
        <end position="86"/>
    </location>
</feature>
<protein>
    <recommendedName>
        <fullName evidence="4">DDE Tnp4 domain-containing protein</fullName>
    </recommendedName>
</protein>
<feature type="signal peptide" evidence="1">
    <location>
        <begin position="1"/>
        <end position="23"/>
    </location>
</feature>
<sequence length="86" mass="10058">KPKDHVRVLAWIMTCIVLHNFLCDFKSDIDWIPDISIQEGVGDMIGLEEMRENDDIGDEDKVLGVEAECRQGIEWQNSMREFFLHH</sequence>
<name>A0A3N4J891_9PEZI</name>
<organism evidence="2 3">
    <name type="scientific">Choiromyces venosus 120613-1</name>
    <dbReference type="NCBI Taxonomy" id="1336337"/>
    <lineage>
        <taxon>Eukaryota</taxon>
        <taxon>Fungi</taxon>
        <taxon>Dikarya</taxon>
        <taxon>Ascomycota</taxon>
        <taxon>Pezizomycotina</taxon>
        <taxon>Pezizomycetes</taxon>
        <taxon>Pezizales</taxon>
        <taxon>Tuberaceae</taxon>
        <taxon>Choiromyces</taxon>
    </lineage>
</organism>
<keyword evidence="1" id="KW-0732">Signal</keyword>
<evidence type="ECO:0008006" key="4">
    <source>
        <dbReference type="Google" id="ProtNLM"/>
    </source>
</evidence>
<dbReference type="EMBL" id="ML120544">
    <property type="protein sequence ID" value="RPA90054.1"/>
    <property type="molecule type" value="Genomic_DNA"/>
</dbReference>
<evidence type="ECO:0000256" key="1">
    <source>
        <dbReference type="SAM" id="SignalP"/>
    </source>
</evidence>
<evidence type="ECO:0000313" key="2">
    <source>
        <dbReference type="EMBL" id="RPA90054.1"/>
    </source>
</evidence>
<reference evidence="2 3" key="1">
    <citation type="journal article" date="2018" name="Nat. Ecol. Evol.">
        <title>Pezizomycetes genomes reveal the molecular basis of ectomycorrhizal truffle lifestyle.</title>
        <authorList>
            <person name="Murat C."/>
            <person name="Payen T."/>
            <person name="Noel B."/>
            <person name="Kuo A."/>
            <person name="Morin E."/>
            <person name="Chen J."/>
            <person name="Kohler A."/>
            <person name="Krizsan K."/>
            <person name="Balestrini R."/>
            <person name="Da Silva C."/>
            <person name="Montanini B."/>
            <person name="Hainaut M."/>
            <person name="Levati E."/>
            <person name="Barry K.W."/>
            <person name="Belfiori B."/>
            <person name="Cichocki N."/>
            <person name="Clum A."/>
            <person name="Dockter R.B."/>
            <person name="Fauchery L."/>
            <person name="Guy J."/>
            <person name="Iotti M."/>
            <person name="Le Tacon F."/>
            <person name="Lindquist E.A."/>
            <person name="Lipzen A."/>
            <person name="Malagnac F."/>
            <person name="Mello A."/>
            <person name="Molinier V."/>
            <person name="Miyauchi S."/>
            <person name="Poulain J."/>
            <person name="Riccioni C."/>
            <person name="Rubini A."/>
            <person name="Sitrit Y."/>
            <person name="Splivallo R."/>
            <person name="Traeger S."/>
            <person name="Wang M."/>
            <person name="Zifcakova L."/>
            <person name="Wipf D."/>
            <person name="Zambonelli A."/>
            <person name="Paolocci F."/>
            <person name="Nowrousian M."/>
            <person name="Ottonello S."/>
            <person name="Baldrian P."/>
            <person name="Spatafora J.W."/>
            <person name="Henrissat B."/>
            <person name="Nagy L.G."/>
            <person name="Aury J.M."/>
            <person name="Wincker P."/>
            <person name="Grigoriev I.V."/>
            <person name="Bonfante P."/>
            <person name="Martin F.M."/>
        </authorList>
    </citation>
    <scope>NUCLEOTIDE SEQUENCE [LARGE SCALE GENOMIC DNA]</scope>
    <source>
        <strain evidence="2 3">120613-1</strain>
    </source>
</reference>
<keyword evidence="3" id="KW-1185">Reference proteome</keyword>
<dbReference type="Proteomes" id="UP000276215">
    <property type="component" value="Unassembled WGS sequence"/>
</dbReference>
<evidence type="ECO:0000313" key="3">
    <source>
        <dbReference type="Proteomes" id="UP000276215"/>
    </source>
</evidence>